<dbReference type="AlphaFoldDB" id="A0A4R6J6D9"/>
<dbReference type="EMBL" id="SNWQ01000038">
    <property type="protein sequence ID" value="TDO30411.1"/>
    <property type="molecule type" value="Genomic_DNA"/>
</dbReference>
<organism evidence="2 3">
    <name type="scientific">Kribbella caucasensis</name>
    <dbReference type="NCBI Taxonomy" id="2512215"/>
    <lineage>
        <taxon>Bacteria</taxon>
        <taxon>Bacillati</taxon>
        <taxon>Actinomycetota</taxon>
        <taxon>Actinomycetes</taxon>
        <taxon>Propionibacteriales</taxon>
        <taxon>Kribbellaceae</taxon>
        <taxon>Kribbella</taxon>
    </lineage>
</organism>
<gene>
    <name evidence="2" type="ORF">EV643_13825</name>
</gene>
<evidence type="ECO:0000313" key="2">
    <source>
        <dbReference type="EMBL" id="TDO30411.1"/>
    </source>
</evidence>
<sequence>MMSCPVHAITAAADANRLSRRDHQAWRRATSSLRCCTVRRCDRWAIADPQTSSRPVGQRGRAATKSRISPHANARPTTRMSPEGRWADCIILDVDPAESPEEVARAFAAEGSCAPGIRLIPGLSGKGMQGSLCTHSSSTQLSRGRSGHGYGTASIQAGAKAMPTTAVTHSTHEIVYVGGLVWQLSGGRGRCGRHQMRRPQHHVRVLPGSQHDERKRVQI</sequence>
<protein>
    <submittedName>
        <fullName evidence="2">Uncharacterized protein</fullName>
    </submittedName>
</protein>
<feature type="compositionally biased region" description="Basic residues" evidence="1">
    <location>
        <begin position="192"/>
        <end position="204"/>
    </location>
</feature>
<keyword evidence="3" id="KW-1185">Reference proteome</keyword>
<accession>A0A4R6J6D9</accession>
<evidence type="ECO:0000256" key="1">
    <source>
        <dbReference type="SAM" id="MobiDB-lite"/>
    </source>
</evidence>
<evidence type="ECO:0000313" key="3">
    <source>
        <dbReference type="Proteomes" id="UP000295388"/>
    </source>
</evidence>
<reference evidence="2 3" key="1">
    <citation type="submission" date="2019-03" db="EMBL/GenBank/DDBJ databases">
        <title>Genomic Encyclopedia of Type Strains, Phase III (KMG-III): the genomes of soil and plant-associated and newly described type strains.</title>
        <authorList>
            <person name="Whitman W."/>
        </authorList>
    </citation>
    <scope>NUCLEOTIDE SEQUENCE [LARGE SCALE GENOMIC DNA]</scope>
    <source>
        <strain evidence="2 3">VKM Ac-2527</strain>
    </source>
</reference>
<name>A0A4R6J6D9_9ACTN</name>
<feature type="compositionally biased region" description="Basic and acidic residues" evidence="1">
    <location>
        <begin position="210"/>
        <end position="219"/>
    </location>
</feature>
<proteinExistence type="predicted"/>
<feature type="region of interest" description="Disordered" evidence="1">
    <location>
        <begin position="50"/>
        <end position="81"/>
    </location>
</feature>
<feature type="region of interest" description="Disordered" evidence="1">
    <location>
        <begin position="192"/>
        <end position="219"/>
    </location>
</feature>
<comment type="caution">
    <text evidence="2">The sequence shown here is derived from an EMBL/GenBank/DDBJ whole genome shotgun (WGS) entry which is preliminary data.</text>
</comment>
<dbReference type="Proteomes" id="UP000295388">
    <property type="component" value="Unassembled WGS sequence"/>
</dbReference>